<evidence type="ECO:0000256" key="2">
    <source>
        <dbReference type="ARBA" id="ARBA00007049"/>
    </source>
</evidence>
<keyword evidence="5 6" id="KW-0472">Membrane</keyword>
<dbReference type="RefSeq" id="XP_018689574.1">
    <property type="nucleotide sequence ID" value="XM_018840893.1"/>
</dbReference>
<gene>
    <name evidence="7" type="ORF">AYL99_09386</name>
</gene>
<evidence type="ECO:0000256" key="6">
    <source>
        <dbReference type="SAM" id="Phobius"/>
    </source>
</evidence>
<comment type="subcellular location">
    <subcellularLocation>
        <location evidence="1">Endomembrane system</location>
        <topology evidence="1">Multi-pass membrane protein</topology>
    </subcellularLocation>
</comment>
<evidence type="ECO:0000256" key="3">
    <source>
        <dbReference type="ARBA" id="ARBA00022692"/>
    </source>
</evidence>
<dbReference type="EMBL" id="LVYI01000009">
    <property type="protein sequence ID" value="OAP56207.1"/>
    <property type="molecule type" value="Genomic_DNA"/>
</dbReference>
<feature type="transmembrane region" description="Helical" evidence="6">
    <location>
        <begin position="220"/>
        <end position="242"/>
    </location>
</feature>
<comment type="caution">
    <text evidence="7">The sequence shown here is derived from an EMBL/GenBank/DDBJ whole genome shotgun (WGS) entry which is preliminary data.</text>
</comment>
<organism evidence="7 8">
    <name type="scientific">Fonsecaea erecta</name>
    <dbReference type="NCBI Taxonomy" id="1367422"/>
    <lineage>
        <taxon>Eukaryota</taxon>
        <taxon>Fungi</taxon>
        <taxon>Dikarya</taxon>
        <taxon>Ascomycota</taxon>
        <taxon>Pezizomycotina</taxon>
        <taxon>Eurotiomycetes</taxon>
        <taxon>Chaetothyriomycetidae</taxon>
        <taxon>Chaetothyriales</taxon>
        <taxon>Herpotrichiellaceae</taxon>
        <taxon>Fonsecaea</taxon>
    </lineage>
</organism>
<feature type="transmembrane region" description="Helical" evidence="6">
    <location>
        <begin position="183"/>
        <end position="208"/>
    </location>
</feature>
<dbReference type="OrthoDB" id="73465at2759"/>
<keyword evidence="8" id="KW-1185">Reference proteome</keyword>
<proteinExistence type="inferred from homology"/>
<evidence type="ECO:0000256" key="4">
    <source>
        <dbReference type="ARBA" id="ARBA00022989"/>
    </source>
</evidence>
<dbReference type="STRING" id="1367422.A0A178Z8U0"/>
<dbReference type="GeneID" id="30013554"/>
<dbReference type="Proteomes" id="UP000078343">
    <property type="component" value="Unassembled WGS sequence"/>
</dbReference>
<dbReference type="GO" id="GO:0012505">
    <property type="term" value="C:endomembrane system"/>
    <property type="evidence" value="ECO:0007669"/>
    <property type="project" value="UniProtKB-SubCell"/>
</dbReference>
<dbReference type="InterPro" id="IPR008217">
    <property type="entry name" value="Ccc1_fam"/>
</dbReference>
<evidence type="ECO:0000313" key="8">
    <source>
        <dbReference type="Proteomes" id="UP000078343"/>
    </source>
</evidence>
<reference evidence="7 8" key="1">
    <citation type="submission" date="2016-04" db="EMBL/GenBank/DDBJ databases">
        <title>Draft genome of Fonsecaea erecta CBS 125763.</title>
        <authorList>
            <person name="Weiss V.A."/>
            <person name="Vicente V.A."/>
            <person name="Raittz R.T."/>
            <person name="Moreno L.F."/>
            <person name="De Souza E.M."/>
            <person name="Pedrosa F.O."/>
            <person name="Steffens M.B."/>
            <person name="Faoro H."/>
            <person name="Tadra-Sfeir M.Z."/>
            <person name="Najafzadeh M.J."/>
            <person name="Felipe M.S."/>
            <person name="Teixeira M."/>
            <person name="Sun J."/>
            <person name="Xi L."/>
            <person name="Gomes R."/>
            <person name="De Azevedo C.M."/>
            <person name="Salgado C.G."/>
            <person name="Da Silva M.B."/>
            <person name="Nascimento M.F."/>
            <person name="Queiroz-Telles F."/>
            <person name="Attili D.S."/>
            <person name="Gorbushina A."/>
        </authorList>
    </citation>
    <scope>NUCLEOTIDE SEQUENCE [LARGE SCALE GENOMIC DNA]</scope>
    <source>
        <strain evidence="7 8">CBS 125763</strain>
    </source>
</reference>
<feature type="transmembrane region" description="Helical" evidence="6">
    <location>
        <begin position="53"/>
        <end position="75"/>
    </location>
</feature>
<sequence length="251" mass="27237">MAETSSTLPHTGNEKHRGNGTVLRDLIIGFADGLTVPFALCAGLSSLGSSKLVITGGLAELFSGSISMGLGAYLASITDRQHYDTEKTREEREVRESPEEEMEEIYRILCSYGPQRADVAPFVNAMRSYPDQWVQFMMDFELKLEEPARRSAYVSAIVMGISYFIGIFHTIQGGLLPMIPYFAIHHATNALFVSIGLTAIILIVFGYFKCAFAGCGRRQSIWGAVQTLCIGAAAAGASYGIVRAVDSSNIS</sequence>
<dbReference type="CDD" id="cd02435">
    <property type="entry name" value="CCC1"/>
    <property type="match status" value="1"/>
</dbReference>
<comment type="similarity">
    <text evidence="2">Belongs to the CCC1 family.</text>
</comment>
<name>A0A178Z8U0_9EURO</name>
<feature type="transmembrane region" description="Helical" evidence="6">
    <location>
        <begin position="26"/>
        <end position="47"/>
    </location>
</feature>
<dbReference type="PANTHER" id="PTHR31851">
    <property type="entry name" value="FE(2+)/MN(2+) TRANSPORTER PCL1"/>
    <property type="match status" value="1"/>
</dbReference>
<evidence type="ECO:0000256" key="1">
    <source>
        <dbReference type="ARBA" id="ARBA00004127"/>
    </source>
</evidence>
<protein>
    <submittedName>
        <fullName evidence="7">Uncharacterized protein</fullName>
    </submittedName>
</protein>
<dbReference type="GO" id="GO:0005384">
    <property type="term" value="F:manganese ion transmembrane transporter activity"/>
    <property type="evidence" value="ECO:0007669"/>
    <property type="project" value="InterPro"/>
</dbReference>
<dbReference type="Pfam" id="PF01988">
    <property type="entry name" value="VIT1"/>
    <property type="match status" value="1"/>
</dbReference>
<keyword evidence="3 6" id="KW-0812">Transmembrane</keyword>
<feature type="transmembrane region" description="Helical" evidence="6">
    <location>
        <begin position="152"/>
        <end position="171"/>
    </location>
</feature>
<accession>A0A178Z8U0</accession>
<dbReference type="GO" id="GO:0030026">
    <property type="term" value="P:intracellular manganese ion homeostasis"/>
    <property type="evidence" value="ECO:0007669"/>
    <property type="project" value="InterPro"/>
</dbReference>
<evidence type="ECO:0000256" key="5">
    <source>
        <dbReference type="ARBA" id="ARBA00023136"/>
    </source>
</evidence>
<evidence type="ECO:0000313" key="7">
    <source>
        <dbReference type="EMBL" id="OAP56207.1"/>
    </source>
</evidence>
<dbReference type="AlphaFoldDB" id="A0A178Z8U0"/>
<keyword evidence="4 6" id="KW-1133">Transmembrane helix</keyword>